<gene>
    <name evidence="2" type="ORF">HNR73_000233</name>
</gene>
<protein>
    <recommendedName>
        <fullName evidence="4">DUF998 domain-containing protein</fullName>
    </recommendedName>
</protein>
<evidence type="ECO:0000313" key="3">
    <source>
        <dbReference type="Proteomes" id="UP000548476"/>
    </source>
</evidence>
<sequence>MTAGMWETRPVPRVATRVRPVAAPRAWTARDIATWAPPRAGIAACFVAMLCMGYLHLAPTHVDALSQPVSSYVGVGGGWLFTIGVTAMAAACFAVAGVRIAMRWAGLMRAVFVIGGLAFLAAAIFPTDVGDVPMTMSAQIHRYAAAVGMGAIPVGGLLLALCLPKSTPADADEYTRRSTGVARRILPLVVISATLLTITATGTFLPDFMHGGDWRGVPQRALLFTEIILVLVIAFLALARERAAAGGRDAVSRS</sequence>
<dbReference type="InterPro" id="IPR009339">
    <property type="entry name" value="DUF998"/>
</dbReference>
<feature type="transmembrane region" description="Helical" evidence="1">
    <location>
        <begin position="107"/>
        <end position="125"/>
    </location>
</feature>
<feature type="transmembrane region" description="Helical" evidence="1">
    <location>
        <begin position="40"/>
        <end position="58"/>
    </location>
</feature>
<reference evidence="2 3" key="1">
    <citation type="submission" date="2020-08" db="EMBL/GenBank/DDBJ databases">
        <title>Genomic Encyclopedia of Type Strains, Phase IV (KMG-IV): sequencing the most valuable type-strain genomes for metagenomic binning, comparative biology and taxonomic classification.</title>
        <authorList>
            <person name="Goeker M."/>
        </authorList>
    </citation>
    <scope>NUCLEOTIDE SEQUENCE [LARGE SCALE GENOMIC DNA]</scope>
    <source>
        <strain evidence="2 3">YIM 65646</strain>
    </source>
</reference>
<keyword evidence="1" id="KW-0472">Membrane</keyword>
<evidence type="ECO:0000256" key="1">
    <source>
        <dbReference type="SAM" id="Phobius"/>
    </source>
</evidence>
<dbReference type="Pfam" id="PF06197">
    <property type="entry name" value="DUF998"/>
    <property type="match status" value="1"/>
</dbReference>
<accession>A0A841F638</accession>
<keyword evidence="1" id="KW-0812">Transmembrane</keyword>
<feature type="transmembrane region" description="Helical" evidence="1">
    <location>
        <begin position="145"/>
        <end position="164"/>
    </location>
</feature>
<keyword evidence="3" id="KW-1185">Reference proteome</keyword>
<dbReference type="EMBL" id="JACHGT010000001">
    <property type="protein sequence ID" value="MBB6032391.1"/>
    <property type="molecule type" value="Genomic_DNA"/>
</dbReference>
<feature type="transmembrane region" description="Helical" evidence="1">
    <location>
        <begin position="78"/>
        <end position="100"/>
    </location>
</feature>
<feature type="transmembrane region" description="Helical" evidence="1">
    <location>
        <begin position="185"/>
        <end position="205"/>
    </location>
</feature>
<organism evidence="2 3">
    <name type="scientific">Phytomonospora endophytica</name>
    <dbReference type="NCBI Taxonomy" id="714109"/>
    <lineage>
        <taxon>Bacteria</taxon>
        <taxon>Bacillati</taxon>
        <taxon>Actinomycetota</taxon>
        <taxon>Actinomycetes</taxon>
        <taxon>Micromonosporales</taxon>
        <taxon>Micromonosporaceae</taxon>
        <taxon>Phytomonospora</taxon>
    </lineage>
</organism>
<feature type="transmembrane region" description="Helical" evidence="1">
    <location>
        <begin position="217"/>
        <end position="238"/>
    </location>
</feature>
<proteinExistence type="predicted"/>
<name>A0A841F638_9ACTN</name>
<dbReference type="Proteomes" id="UP000548476">
    <property type="component" value="Unassembled WGS sequence"/>
</dbReference>
<dbReference type="AlphaFoldDB" id="A0A841F638"/>
<evidence type="ECO:0000313" key="2">
    <source>
        <dbReference type="EMBL" id="MBB6032391.1"/>
    </source>
</evidence>
<comment type="caution">
    <text evidence="2">The sequence shown here is derived from an EMBL/GenBank/DDBJ whole genome shotgun (WGS) entry which is preliminary data.</text>
</comment>
<dbReference type="RefSeq" id="WP_184785299.1">
    <property type="nucleotide sequence ID" value="NZ_BONT01000111.1"/>
</dbReference>
<evidence type="ECO:0008006" key="4">
    <source>
        <dbReference type="Google" id="ProtNLM"/>
    </source>
</evidence>
<keyword evidence="1" id="KW-1133">Transmembrane helix</keyword>